<comment type="caution">
    <text evidence="2">The sequence shown here is derived from an EMBL/GenBank/DDBJ whole genome shotgun (WGS) entry which is preliminary data.</text>
</comment>
<dbReference type="EMBL" id="PZQS01000002">
    <property type="protein sequence ID" value="PVD35653.1"/>
    <property type="molecule type" value="Genomic_DNA"/>
</dbReference>
<proteinExistence type="predicted"/>
<accession>A0A2T7PQF1</accession>
<keyword evidence="3" id="KW-1185">Reference proteome</keyword>
<evidence type="ECO:0000256" key="1">
    <source>
        <dbReference type="SAM" id="MobiDB-lite"/>
    </source>
</evidence>
<evidence type="ECO:0000313" key="3">
    <source>
        <dbReference type="Proteomes" id="UP000245119"/>
    </source>
</evidence>
<feature type="compositionally biased region" description="Basic and acidic residues" evidence="1">
    <location>
        <begin position="78"/>
        <end position="89"/>
    </location>
</feature>
<feature type="compositionally biased region" description="Polar residues" evidence="1">
    <location>
        <begin position="61"/>
        <end position="75"/>
    </location>
</feature>
<protein>
    <submittedName>
        <fullName evidence="2">Uncharacterized protein</fullName>
    </submittedName>
</protein>
<feature type="region of interest" description="Disordered" evidence="1">
    <location>
        <begin position="59"/>
        <end position="89"/>
    </location>
</feature>
<reference evidence="2 3" key="1">
    <citation type="submission" date="2018-04" db="EMBL/GenBank/DDBJ databases">
        <title>The genome of golden apple snail Pomacea canaliculata provides insight into stress tolerance and invasive adaptation.</title>
        <authorList>
            <person name="Liu C."/>
            <person name="Liu B."/>
            <person name="Ren Y."/>
            <person name="Zhang Y."/>
            <person name="Wang H."/>
            <person name="Li S."/>
            <person name="Jiang F."/>
            <person name="Yin L."/>
            <person name="Zhang G."/>
            <person name="Qian W."/>
            <person name="Fan W."/>
        </authorList>
    </citation>
    <scope>NUCLEOTIDE SEQUENCE [LARGE SCALE GENOMIC DNA]</scope>
    <source>
        <strain evidence="2">SZHN2017</strain>
        <tissue evidence="2">Muscle</tissue>
    </source>
</reference>
<dbReference type="AlphaFoldDB" id="A0A2T7PQF1"/>
<sequence length="89" mass="9592">MQAATDPLVLTVYAHRKYPPPASLCRYVINNRATPCLVSSGPEPLHSSAAWRRPVGLSRVSAASNDTPGNESTLGSWDVERVDSVGTER</sequence>
<evidence type="ECO:0000313" key="2">
    <source>
        <dbReference type="EMBL" id="PVD35653.1"/>
    </source>
</evidence>
<gene>
    <name evidence="2" type="ORF">C0Q70_02616</name>
</gene>
<name>A0A2T7PQF1_POMCA</name>
<organism evidence="2 3">
    <name type="scientific">Pomacea canaliculata</name>
    <name type="common">Golden apple snail</name>
    <dbReference type="NCBI Taxonomy" id="400727"/>
    <lineage>
        <taxon>Eukaryota</taxon>
        <taxon>Metazoa</taxon>
        <taxon>Spiralia</taxon>
        <taxon>Lophotrochozoa</taxon>
        <taxon>Mollusca</taxon>
        <taxon>Gastropoda</taxon>
        <taxon>Caenogastropoda</taxon>
        <taxon>Architaenioglossa</taxon>
        <taxon>Ampullarioidea</taxon>
        <taxon>Ampullariidae</taxon>
        <taxon>Pomacea</taxon>
    </lineage>
</organism>
<dbReference type="Proteomes" id="UP000245119">
    <property type="component" value="Linkage Group LG2"/>
</dbReference>